<evidence type="ECO:0000256" key="3">
    <source>
        <dbReference type="ARBA" id="ARBA00022833"/>
    </source>
</evidence>
<keyword evidence="8" id="KW-1185">Reference proteome</keyword>
<accession>A0ABW0S823</accession>
<dbReference type="InterPro" id="IPR013154">
    <property type="entry name" value="ADH-like_N"/>
</dbReference>
<keyword evidence="4 7" id="KW-0560">Oxidoreductase</keyword>
<dbReference type="InterPro" id="IPR020843">
    <property type="entry name" value="ER"/>
</dbReference>
<sequence length="351" mass="38045">MRTIGYAAQSPDAPLAPFAFERRELRPNDVAMDILYCGVCHSDLHTARNDWGWTIYPAVPGHEIVGRVTAVGSEVTRYTVGDTVAVGCMVDSCQHCDQCRKGEEQLCREGNTGTYSSRDRLTGDVTHGGYSRHLVVREEFVLRVPEGLDLARAAPLLCAGITTYSPLRTWNVGPGSRVGVIGLGGLGHMAVKLASGLGAHVTVLSRTPDKEADALELGADAFLVSSDADAMAQAASGFDLIIDTVPVRHDLKPYLPLLDVDGTLVLVGQVGPMDEMNTVPLLLGRRRVAGSPIGGIRETQEMLDFCARKGILPDCEMIRMDQINEAYERMERSDVRYRFVIDMASLTEAAA</sequence>
<evidence type="ECO:0000256" key="1">
    <source>
        <dbReference type="ARBA" id="ARBA00001947"/>
    </source>
</evidence>
<organism evidence="7 8">
    <name type="scientific">Rubellimicrobium aerolatum</name>
    <dbReference type="NCBI Taxonomy" id="490979"/>
    <lineage>
        <taxon>Bacteria</taxon>
        <taxon>Pseudomonadati</taxon>
        <taxon>Pseudomonadota</taxon>
        <taxon>Alphaproteobacteria</taxon>
        <taxon>Rhodobacterales</taxon>
        <taxon>Roseobacteraceae</taxon>
        <taxon>Rubellimicrobium</taxon>
    </lineage>
</organism>
<dbReference type="InterPro" id="IPR036291">
    <property type="entry name" value="NAD(P)-bd_dom_sf"/>
</dbReference>
<evidence type="ECO:0000256" key="4">
    <source>
        <dbReference type="ARBA" id="ARBA00023002"/>
    </source>
</evidence>
<gene>
    <name evidence="7" type="ORF">ACFPOC_01230</name>
</gene>
<evidence type="ECO:0000313" key="8">
    <source>
        <dbReference type="Proteomes" id="UP001596056"/>
    </source>
</evidence>
<evidence type="ECO:0000256" key="2">
    <source>
        <dbReference type="ARBA" id="ARBA00022723"/>
    </source>
</evidence>
<dbReference type="SUPFAM" id="SSF51735">
    <property type="entry name" value="NAD(P)-binding Rossmann-fold domains"/>
    <property type="match status" value="1"/>
</dbReference>
<dbReference type="InterPro" id="IPR011032">
    <property type="entry name" value="GroES-like_sf"/>
</dbReference>
<dbReference type="SUPFAM" id="SSF50129">
    <property type="entry name" value="GroES-like"/>
    <property type="match status" value="1"/>
</dbReference>
<name>A0ABW0S823_9RHOB</name>
<dbReference type="InterPro" id="IPR047109">
    <property type="entry name" value="CAD-like"/>
</dbReference>
<reference evidence="8" key="1">
    <citation type="journal article" date="2019" name="Int. J. Syst. Evol. Microbiol.">
        <title>The Global Catalogue of Microorganisms (GCM) 10K type strain sequencing project: providing services to taxonomists for standard genome sequencing and annotation.</title>
        <authorList>
            <consortium name="The Broad Institute Genomics Platform"/>
            <consortium name="The Broad Institute Genome Sequencing Center for Infectious Disease"/>
            <person name="Wu L."/>
            <person name="Ma J."/>
        </authorList>
    </citation>
    <scope>NUCLEOTIDE SEQUENCE [LARGE SCALE GENOMIC DNA]</scope>
    <source>
        <strain evidence="8">KACC 11588</strain>
    </source>
</reference>
<comment type="cofactor">
    <cofactor evidence="1 5">
        <name>Zn(2+)</name>
        <dbReference type="ChEBI" id="CHEBI:29105"/>
    </cofactor>
</comment>
<evidence type="ECO:0000259" key="6">
    <source>
        <dbReference type="SMART" id="SM00829"/>
    </source>
</evidence>
<dbReference type="Pfam" id="PF00107">
    <property type="entry name" value="ADH_zinc_N"/>
    <property type="match status" value="1"/>
</dbReference>
<comment type="caution">
    <text evidence="7">The sequence shown here is derived from an EMBL/GenBank/DDBJ whole genome shotgun (WGS) entry which is preliminary data.</text>
</comment>
<dbReference type="InterPro" id="IPR002328">
    <property type="entry name" value="ADH_Zn_CS"/>
</dbReference>
<proteinExistence type="inferred from homology"/>
<protein>
    <submittedName>
        <fullName evidence="7">NAD(P)-dependent alcohol dehydrogenase</fullName>
        <ecNumber evidence="7">1.1.-.-</ecNumber>
    </submittedName>
</protein>
<dbReference type="GO" id="GO:0016491">
    <property type="term" value="F:oxidoreductase activity"/>
    <property type="evidence" value="ECO:0007669"/>
    <property type="project" value="UniProtKB-KW"/>
</dbReference>
<dbReference type="Pfam" id="PF08240">
    <property type="entry name" value="ADH_N"/>
    <property type="match status" value="1"/>
</dbReference>
<evidence type="ECO:0000256" key="5">
    <source>
        <dbReference type="RuleBase" id="RU361277"/>
    </source>
</evidence>
<keyword evidence="2 5" id="KW-0479">Metal-binding</keyword>
<dbReference type="InterPro" id="IPR013149">
    <property type="entry name" value="ADH-like_C"/>
</dbReference>
<dbReference type="EMBL" id="JBHSNA010000001">
    <property type="protein sequence ID" value="MFC5565042.1"/>
    <property type="molecule type" value="Genomic_DNA"/>
</dbReference>
<dbReference type="SMART" id="SM00829">
    <property type="entry name" value="PKS_ER"/>
    <property type="match status" value="1"/>
</dbReference>
<dbReference type="Gene3D" id="3.40.50.720">
    <property type="entry name" value="NAD(P)-binding Rossmann-like Domain"/>
    <property type="match status" value="1"/>
</dbReference>
<dbReference type="PANTHER" id="PTHR42683">
    <property type="entry name" value="ALDEHYDE REDUCTASE"/>
    <property type="match status" value="1"/>
</dbReference>
<feature type="domain" description="Enoyl reductase (ER)" evidence="6">
    <location>
        <begin position="9"/>
        <end position="341"/>
    </location>
</feature>
<comment type="similarity">
    <text evidence="5">Belongs to the zinc-containing alcohol dehydrogenase family.</text>
</comment>
<keyword evidence="3 5" id="KW-0862">Zinc</keyword>
<dbReference type="RefSeq" id="WP_209836997.1">
    <property type="nucleotide sequence ID" value="NZ_JAGGJP010000001.1"/>
</dbReference>
<dbReference type="Gene3D" id="3.90.180.10">
    <property type="entry name" value="Medium-chain alcohol dehydrogenases, catalytic domain"/>
    <property type="match status" value="1"/>
</dbReference>
<evidence type="ECO:0000313" key="7">
    <source>
        <dbReference type="EMBL" id="MFC5565042.1"/>
    </source>
</evidence>
<dbReference type="Proteomes" id="UP001596056">
    <property type="component" value="Unassembled WGS sequence"/>
</dbReference>
<dbReference type="CDD" id="cd05283">
    <property type="entry name" value="CAD1"/>
    <property type="match status" value="1"/>
</dbReference>
<dbReference type="PROSITE" id="PS00059">
    <property type="entry name" value="ADH_ZINC"/>
    <property type="match status" value="1"/>
</dbReference>
<dbReference type="EC" id="1.1.-.-" evidence="7"/>